<dbReference type="Proteomes" id="UP001224661">
    <property type="component" value="Unassembled WGS sequence"/>
</dbReference>
<proteinExistence type="predicted"/>
<keyword evidence="2" id="KW-1185">Reference proteome</keyword>
<protein>
    <submittedName>
        <fullName evidence="1">Uncharacterized protein</fullName>
    </submittedName>
</protein>
<dbReference type="RefSeq" id="WP_282509206.1">
    <property type="nucleotide sequence ID" value="NZ_JASCIR010000001.1"/>
</dbReference>
<accession>A0ABT6RK33</accession>
<name>A0ABT6RK33_9ACTN</name>
<gene>
    <name evidence="1" type="ORF">QIS99_00465</name>
</gene>
<comment type="caution">
    <text evidence="1">The sequence shown here is derived from an EMBL/GenBank/DDBJ whole genome shotgun (WGS) entry which is preliminary data.</text>
</comment>
<organism evidence="1 2">
    <name type="scientific">Streptomyces solicavernae</name>
    <dbReference type="NCBI Taxonomy" id="3043614"/>
    <lineage>
        <taxon>Bacteria</taxon>
        <taxon>Bacillati</taxon>
        <taxon>Actinomycetota</taxon>
        <taxon>Actinomycetes</taxon>
        <taxon>Kitasatosporales</taxon>
        <taxon>Streptomycetaceae</taxon>
        <taxon>Streptomyces</taxon>
    </lineage>
</organism>
<reference evidence="1 2" key="1">
    <citation type="submission" date="2023-05" db="EMBL/GenBank/DDBJ databases">
        <title>Draft genome sequence of Streptomyces sp. B-S-A8 isolated from a cave soil in Thailand.</title>
        <authorList>
            <person name="Chamroensaksri N."/>
            <person name="Muangham S."/>
        </authorList>
    </citation>
    <scope>NUCLEOTIDE SEQUENCE [LARGE SCALE GENOMIC DNA]</scope>
    <source>
        <strain evidence="1 2">B-S-A8</strain>
    </source>
</reference>
<evidence type="ECO:0000313" key="2">
    <source>
        <dbReference type="Proteomes" id="UP001224661"/>
    </source>
</evidence>
<evidence type="ECO:0000313" key="1">
    <source>
        <dbReference type="EMBL" id="MDI3384700.1"/>
    </source>
</evidence>
<dbReference type="EMBL" id="JASCIR010000001">
    <property type="protein sequence ID" value="MDI3384700.1"/>
    <property type="molecule type" value="Genomic_DNA"/>
</dbReference>
<sequence length="79" mass="8348">MCAVTPLAVGLLYVTAAAATDRTLLPAALVLLAGAVVTARLVRVTSSAEPRERSRLPYKSFMLTQYGACLTQIAVELLV</sequence>